<comment type="caution">
    <text evidence="7">The sequence shown here is derived from an EMBL/GenBank/DDBJ whole genome shotgun (WGS) entry which is preliminary data.</text>
</comment>
<name>A0A0L8V5A6_9BACT</name>
<dbReference type="AlphaFoldDB" id="A0A0L8V5A6"/>
<accession>A0A0L8V5A6</accession>
<sequence length="84" mass="9596">MDLAPEERVEDQTIEKQEARQGVQEALAKLKPEERALAVMYSEGLSYKEMAEATGIRFSSIGKTLSRTLKKLEAELKTKKYELY</sequence>
<dbReference type="InterPro" id="IPR039425">
    <property type="entry name" value="RNA_pol_sigma-70-like"/>
</dbReference>
<feature type="region of interest" description="Disordered" evidence="5">
    <location>
        <begin position="1"/>
        <end position="21"/>
    </location>
</feature>
<gene>
    <name evidence="7" type="ORF">NC99_36370</name>
</gene>
<evidence type="ECO:0000256" key="5">
    <source>
        <dbReference type="SAM" id="MobiDB-lite"/>
    </source>
</evidence>
<dbReference type="InterPro" id="IPR014284">
    <property type="entry name" value="RNA_pol_sigma-70_dom"/>
</dbReference>
<protein>
    <recommendedName>
        <fullName evidence="6">RNA polymerase sigma factor 70 region 4 type 2 domain-containing protein</fullName>
    </recommendedName>
</protein>
<dbReference type="EMBL" id="LGIA01000182">
    <property type="protein sequence ID" value="KOH43553.1"/>
    <property type="molecule type" value="Genomic_DNA"/>
</dbReference>
<dbReference type="Gene3D" id="1.10.10.10">
    <property type="entry name" value="Winged helix-like DNA-binding domain superfamily/Winged helix DNA-binding domain"/>
    <property type="match status" value="1"/>
</dbReference>
<dbReference type="NCBIfam" id="TIGR02937">
    <property type="entry name" value="sigma70-ECF"/>
    <property type="match status" value="1"/>
</dbReference>
<reference evidence="8" key="1">
    <citation type="submission" date="2015-07" db="EMBL/GenBank/DDBJ databases">
        <title>Genome sequencing of Sunxiuqinia dokdonensis strain SK.</title>
        <authorList>
            <person name="Ahn S."/>
            <person name="Kim B.-C."/>
        </authorList>
    </citation>
    <scope>NUCLEOTIDE SEQUENCE [LARGE SCALE GENOMIC DNA]</scope>
    <source>
        <strain evidence="8">SK</strain>
    </source>
</reference>
<evidence type="ECO:0000313" key="8">
    <source>
        <dbReference type="Proteomes" id="UP000036958"/>
    </source>
</evidence>
<dbReference type="PANTHER" id="PTHR43133:SF8">
    <property type="entry name" value="RNA POLYMERASE SIGMA FACTOR HI_1459-RELATED"/>
    <property type="match status" value="1"/>
</dbReference>
<dbReference type="STRING" id="1409788.NC99_36370"/>
<dbReference type="GO" id="GO:0006352">
    <property type="term" value="P:DNA-templated transcription initiation"/>
    <property type="evidence" value="ECO:0007669"/>
    <property type="project" value="InterPro"/>
</dbReference>
<dbReference type="Proteomes" id="UP000036958">
    <property type="component" value="Unassembled WGS sequence"/>
</dbReference>
<proteinExistence type="predicted"/>
<dbReference type="PANTHER" id="PTHR43133">
    <property type="entry name" value="RNA POLYMERASE ECF-TYPE SIGMA FACTO"/>
    <property type="match status" value="1"/>
</dbReference>
<dbReference type="RefSeq" id="WP_053186357.1">
    <property type="nucleotide sequence ID" value="NZ_LGIA01000182.1"/>
</dbReference>
<evidence type="ECO:0000313" key="7">
    <source>
        <dbReference type="EMBL" id="KOH43553.1"/>
    </source>
</evidence>
<keyword evidence="3" id="KW-0238">DNA-binding</keyword>
<evidence type="ECO:0000256" key="2">
    <source>
        <dbReference type="ARBA" id="ARBA00023082"/>
    </source>
</evidence>
<dbReference type="InterPro" id="IPR013249">
    <property type="entry name" value="RNA_pol_sigma70_r4_t2"/>
</dbReference>
<evidence type="ECO:0000256" key="1">
    <source>
        <dbReference type="ARBA" id="ARBA00023015"/>
    </source>
</evidence>
<evidence type="ECO:0000256" key="3">
    <source>
        <dbReference type="ARBA" id="ARBA00023125"/>
    </source>
</evidence>
<feature type="compositionally biased region" description="Basic and acidic residues" evidence="5">
    <location>
        <begin position="1"/>
        <end position="19"/>
    </location>
</feature>
<dbReference type="GO" id="GO:0016987">
    <property type="term" value="F:sigma factor activity"/>
    <property type="evidence" value="ECO:0007669"/>
    <property type="project" value="UniProtKB-KW"/>
</dbReference>
<dbReference type="GO" id="GO:0003677">
    <property type="term" value="F:DNA binding"/>
    <property type="evidence" value="ECO:0007669"/>
    <property type="project" value="UniProtKB-KW"/>
</dbReference>
<organism evidence="7 8">
    <name type="scientific">Sunxiuqinia dokdonensis</name>
    <dbReference type="NCBI Taxonomy" id="1409788"/>
    <lineage>
        <taxon>Bacteria</taxon>
        <taxon>Pseudomonadati</taxon>
        <taxon>Bacteroidota</taxon>
        <taxon>Bacteroidia</taxon>
        <taxon>Marinilabiliales</taxon>
        <taxon>Prolixibacteraceae</taxon>
        <taxon>Sunxiuqinia</taxon>
    </lineage>
</organism>
<dbReference type="SUPFAM" id="SSF88659">
    <property type="entry name" value="Sigma3 and sigma4 domains of RNA polymerase sigma factors"/>
    <property type="match status" value="1"/>
</dbReference>
<keyword evidence="8" id="KW-1185">Reference proteome</keyword>
<keyword evidence="4" id="KW-0804">Transcription</keyword>
<keyword evidence="1" id="KW-0805">Transcription regulation</keyword>
<evidence type="ECO:0000259" key="6">
    <source>
        <dbReference type="Pfam" id="PF08281"/>
    </source>
</evidence>
<dbReference type="InterPro" id="IPR013324">
    <property type="entry name" value="RNA_pol_sigma_r3/r4-like"/>
</dbReference>
<keyword evidence="2" id="KW-0731">Sigma factor</keyword>
<dbReference type="Pfam" id="PF08281">
    <property type="entry name" value="Sigma70_r4_2"/>
    <property type="match status" value="1"/>
</dbReference>
<evidence type="ECO:0000256" key="4">
    <source>
        <dbReference type="ARBA" id="ARBA00023163"/>
    </source>
</evidence>
<dbReference type="InterPro" id="IPR036388">
    <property type="entry name" value="WH-like_DNA-bd_sf"/>
</dbReference>
<feature type="domain" description="RNA polymerase sigma factor 70 region 4 type 2" evidence="6">
    <location>
        <begin position="22"/>
        <end position="72"/>
    </location>
</feature>